<proteinExistence type="predicted"/>
<organism evidence="1 2">
    <name type="scientific">Octadecabacter ascidiaceicola</name>
    <dbReference type="NCBI Taxonomy" id="1655543"/>
    <lineage>
        <taxon>Bacteria</taxon>
        <taxon>Pseudomonadati</taxon>
        <taxon>Pseudomonadota</taxon>
        <taxon>Alphaproteobacteria</taxon>
        <taxon>Rhodobacterales</taxon>
        <taxon>Roseobacteraceae</taxon>
        <taxon>Octadecabacter</taxon>
    </lineage>
</organism>
<evidence type="ECO:0000313" key="1">
    <source>
        <dbReference type="EMBL" id="SMX31867.1"/>
    </source>
</evidence>
<gene>
    <name evidence="1" type="ORF">OCA8868_00550</name>
</gene>
<evidence type="ECO:0008006" key="3">
    <source>
        <dbReference type="Google" id="ProtNLM"/>
    </source>
</evidence>
<name>A0A238JNW2_9RHOB</name>
<keyword evidence="2" id="KW-1185">Reference proteome</keyword>
<protein>
    <recommendedName>
        <fullName evidence="3">DUF1835 domain-containing protein</fullName>
    </recommendedName>
</protein>
<sequence length="286" mass="31915">MILVSGRSAGGMVRRVKPSFEIVCCVDSFVTGPLCEISDFDRFTDTRRAYWQTIPMDLSWFGPKPEFSIWDAILPPMTQRIRGVDRFEIWVGSDVQDTTFSIFAILYLADNGVDPSQVFLRHFHSENGHGLGVLNEEELRSAGRVQSVDVEEVDRLKTVWAVMCAFTQGRDAPPVPALGALEAKMLGILKRRWPNPESGLTNIQRYLLEVAPTERKKAAYFVGHAMGCAMDHGDVVGDAVLFEELKKMAHPDVGEPLFEIFGSGHYMRRTEAVLTPAGRAIQAQLV</sequence>
<dbReference type="EMBL" id="FXYD01000001">
    <property type="protein sequence ID" value="SMX31867.1"/>
    <property type="molecule type" value="Genomic_DNA"/>
</dbReference>
<reference evidence="2" key="1">
    <citation type="submission" date="2017-05" db="EMBL/GenBank/DDBJ databases">
        <authorList>
            <person name="Rodrigo-Torres L."/>
            <person name="Arahal R. D."/>
            <person name="Lucena T."/>
        </authorList>
    </citation>
    <scope>NUCLEOTIDE SEQUENCE [LARGE SCALE GENOMIC DNA]</scope>
    <source>
        <strain evidence="2">CECT 8868</strain>
    </source>
</reference>
<dbReference type="AlphaFoldDB" id="A0A238JNW2"/>
<accession>A0A238JNW2</accession>
<evidence type="ECO:0000313" key="2">
    <source>
        <dbReference type="Proteomes" id="UP000203464"/>
    </source>
</evidence>
<dbReference type="Proteomes" id="UP000203464">
    <property type="component" value="Unassembled WGS sequence"/>
</dbReference>